<reference evidence="2 3" key="1">
    <citation type="journal article" date="2012" name="J. Virol.">
        <title>Complete Genome Sequences of 138 Mycobacteriophages.</title>
        <authorList>
            <consortium name="the Science Education Alliance Phage Hunters Advancing Genomics and Evolutionary Science Program"/>
            <consortium name="the KwaZulu-Natal Research Institute for Tuberculosis and HIV Mycobacterial Genetics Course Students"/>
            <consortium name="the Phage Hunters Integrating Research and Education Program"/>
            <person name="Hatfull G.F."/>
        </authorList>
    </citation>
    <scope>NUCLEOTIDE SEQUENCE [LARGE SCALE GENOMIC DNA]</scope>
</reference>
<evidence type="ECO:0000256" key="1">
    <source>
        <dbReference type="SAM" id="MobiDB-lite"/>
    </source>
</evidence>
<dbReference type="EMBL" id="JN699014">
    <property type="protein sequence ID" value="AER49800.1"/>
    <property type="molecule type" value="Genomic_DNA"/>
</dbReference>
<evidence type="ECO:0000313" key="3">
    <source>
        <dbReference type="Proteomes" id="UP000005659"/>
    </source>
</evidence>
<feature type="compositionally biased region" description="Acidic residues" evidence="1">
    <location>
        <begin position="19"/>
        <end position="35"/>
    </location>
</feature>
<name>G8IAQ6_9CAUD</name>
<accession>G8IAQ6</accession>
<gene>
    <name evidence="2" type="primary">47</name>
    <name evidence="2" type="ORF">NOVA_47</name>
</gene>
<evidence type="ECO:0000313" key="2">
    <source>
        <dbReference type="EMBL" id="AER49800.1"/>
    </source>
</evidence>
<organism evidence="2 3">
    <name type="scientific">Mycobacterium phage Nova</name>
    <dbReference type="NCBI Taxonomy" id="1089130"/>
    <lineage>
        <taxon>Viruses</taxon>
        <taxon>Duplodnaviria</taxon>
        <taxon>Heunggongvirae</taxon>
        <taxon>Uroviricota</taxon>
        <taxon>Caudoviricetes</taxon>
        <taxon>Dclasvirinae</taxon>
        <taxon>Plotvirus</taxon>
        <taxon>Plotvirus plot</taxon>
    </lineage>
</organism>
<sequence>MMWIDDWLEAAYEERTEAPDDLDNDEWWLEDDGDE</sequence>
<dbReference type="Proteomes" id="UP000005659">
    <property type="component" value="Segment"/>
</dbReference>
<feature type="region of interest" description="Disordered" evidence="1">
    <location>
        <begin position="15"/>
        <end position="35"/>
    </location>
</feature>
<protein>
    <submittedName>
        <fullName evidence="2">Uncharacterized protein</fullName>
    </submittedName>
</protein>
<proteinExistence type="predicted"/>